<dbReference type="GO" id="GO:0003700">
    <property type="term" value="F:DNA-binding transcription factor activity"/>
    <property type="evidence" value="ECO:0007669"/>
    <property type="project" value="TreeGrafter"/>
</dbReference>
<feature type="domain" description="HTH tetR-type" evidence="5">
    <location>
        <begin position="5"/>
        <end position="65"/>
    </location>
</feature>
<gene>
    <name evidence="6" type="ORF">GCM10011614_18810</name>
</gene>
<evidence type="ECO:0000256" key="4">
    <source>
        <dbReference type="PROSITE-ProRule" id="PRU00335"/>
    </source>
</evidence>
<dbReference type="GO" id="GO:0000976">
    <property type="term" value="F:transcription cis-regulatory region binding"/>
    <property type="evidence" value="ECO:0007669"/>
    <property type="project" value="TreeGrafter"/>
</dbReference>
<evidence type="ECO:0000313" key="6">
    <source>
        <dbReference type="EMBL" id="GGZ04061.1"/>
    </source>
</evidence>
<reference evidence="6" key="2">
    <citation type="submission" date="2020-09" db="EMBL/GenBank/DDBJ databases">
        <authorList>
            <person name="Sun Q."/>
            <person name="Kim S."/>
        </authorList>
    </citation>
    <scope>NUCLEOTIDE SEQUENCE</scope>
    <source>
        <strain evidence="6">KCTC 32255</strain>
    </source>
</reference>
<evidence type="ECO:0000259" key="5">
    <source>
        <dbReference type="PROSITE" id="PS50977"/>
    </source>
</evidence>
<dbReference type="SUPFAM" id="SSF46689">
    <property type="entry name" value="Homeodomain-like"/>
    <property type="match status" value="2"/>
</dbReference>
<keyword evidence="2 4" id="KW-0238">DNA-binding</keyword>
<dbReference type="InterPro" id="IPR001647">
    <property type="entry name" value="HTH_TetR"/>
</dbReference>
<name>A0A918PES0_9SPHN</name>
<dbReference type="PROSITE" id="PS50977">
    <property type="entry name" value="HTH_TETR_2"/>
    <property type="match status" value="1"/>
</dbReference>
<protein>
    <recommendedName>
        <fullName evidence="5">HTH tetR-type domain-containing protein</fullName>
    </recommendedName>
</protein>
<dbReference type="EMBL" id="BMZA01000005">
    <property type="protein sequence ID" value="GGZ04061.1"/>
    <property type="molecule type" value="Genomic_DNA"/>
</dbReference>
<dbReference type="PANTHER" id="PTHR30055">
    <property type="entry name" value="HTH-TYPE TRANSCRIPTIONAL REGULATOR RUTR"/>
    <property type="match status" value="1"/>
</dbReference>
<evidence type="ECO:0000256" key="3">
    <source>
        <dbReference type="ARBA" id="ARBA00023163"/>
    </source>
</evidence>
<reference evidence="6" key="1">
    <citation type="journal article" date="2014" name="Int. J. Syst. Evol. Microbiol.">
        <title>Complete genome sequence of Corynebacterium casei LMG S-19264T (=DSM 44701T), isolated from a smear-ripened cheese.</title>
        <authorList>
            <consortium name="US DOE Joint Genome Institute (JGI-PGF)"/>
            <person name="Walter F."/>
            <person name="Albersmeier A."/>
            <person name="Kalinowski J."/>
            <person name="Ruckert C."/>
        </authorList>
    </citation>
    <scope>NUCLEOTIDE SEQUENCE</scope>
    <source>
        <strain evidence="6">KCTC 32255</strain>
    </source>
</reference>
<comment type="caution">
    <text evidence="6">The sequence shown here is derived from an EMBL/GenBank/DDBJ whole genome shotgun (WGS) entry which is preliminary data.</text>
</comment>
<dbReference type="InterPro" id="IPR009057">
    <property type="entry name" value="Homeodomain-like_sf"/>
</dbReference>
<dbReference type="RefSeq" id="WP_189620933.1">
    <property type="nucleotide sequence ID" value="NZ_BMZA01000005.1"/>
</dbReference>
<sequence length="433" mass="47624">MKRSATIRTTLTRLAFENAAHSGLESVSVRGIAREAGCSTAAIFQNFEGKADLVVEAATLAARQDAEWHQSLLAEMDGLIANHLGFSDFLSAYVDMREAQPQARVLSELLIRPGDDARCHALLRDCYQARIAFWEAILAPFGFAARFGAIVAEFVMMEEIYVYSLRNEPRYQLLMREAVRSLCGACFHQGAAAELTNEVNRQLQGNAYEARRRSEQGRSEMPGELLRHAVEIIRSEGIAALNQRTLARQASVSPSMIAYHFKDMKTFKNEAIWQALVEDLPSEFDPASMVSLPRTLPEWVEFLDATLVAPPGSSVGGFYVSYSRMTCETSLLARSDRSLVPLVTYLREIDGWGTYRLSRNIASLAGGVQREHAAAFAVWLKAEALLRQAGVVCAADGRERITHAMALIFPAAQVPPAQVPPAQVPPAQVPPTG</sequence>
<dbReference type="Gene3D" id="1.10.357.10">
    <property type="entry name" value="Tetracycline Repressor, domain 2"/>
    <property type="match status" value="2"/>
</dbReference>
<evidence type="ECO:0000313" key="7">
    <source>
        <dbReference type="Proteomes" id="UP000648075"/>
    </source>
</evidence>
<keyword evidence="3" id="KW-0804">Transcription</keyword>
<dbReference type="Proteomes" id="UP000648075">
    <property type="component" value="Unassembled WGS sequence"/>
</dbReference>
<accession>A0A918PES0</accession>
<dbReference type="AlphaFoldDB" id="A0A918PES0"/>
<feature type="DNA-binding region" description="H-T-H motif" evidence="4">
    <location>
        <begin position="28"/>
        <end position="47"/>
    </location>
</feature>
<dbReference type="InterPro" id="IPR050109">
    <property type="entry name" value="HTH-type_TetR-like_transc_reg"/>
</dbReference>
<evidence type="ECO:0000256" key="1">
    <source>
        <dbReference type="ARBA" id="ARBA00023015"/>
    </source>
</evidence>
<keyword evidence="7" id="KW-1185">Reference proteome</keyword>
<evidence type="ECO:0000256" key="2">
    <source>
        <dbReference type="ARBA" id="ARBA00023125"/>
    </source>
</evidence>
<dbReference type="PANTHER" id="PTHR30055:SF234">
    <property type="entry name" value="HTH-TYPE TRANSCRIPTIONAL REGULATOR BETI"/>
    <property type="match status" value="1"/>
</dbReference>
<proteinExistence type="predicted"/>
<dbReference type="Pfam" id="PF00440">
    <property type="entry name" value="TetR_N"/>
    <property type="match status" value="1"/>
</dbReference>
<organism evidence="6 7">
    <name type="scientific">Novosphingobium colocasiae</name>
    <dbReference type="NCBI Taxonomy" id="1256513"/>
    <lineage>
        <taxon>Bacteria</taxon>
        <taxon>Pseudomonadati</taxon>
        <taxon>Pseudomonadota</taxon>
        <taxon>Alphaproteobacteria</taxon>
        <taxon>Sphingomonadales</taxon>
        <taxon>Sphingomonadaceae</taxon>
        <taxon>Novosphingobium</taxon>
    </lineage>
</organism>
<keyword evidence="1" id="KW-0805">Transcription regulation</keyword>